<evidence type="ECO:0000313" key="2">
    <source>
        <dbReference type="Proteomes" id="UP000033618"/>
    </source>
</evidence>
<sequence length="152" mass="16127">MPSLSVAVAPLVHWVPGAARDGDAFRWAGAMSTLVKKGDPFVLLLHGGLRSGGMSAAGSEAAAAWRPYAAWVARHQAAWRRVCRGVIVITPEIAARIETRNDAQWLFGKGTRVVAVSQETLAWQLAPVLMAERTGGRAGNDAGTDVVVRGLM</sequence>
<protein>
    <submittedName>
        <fullName evidence="1">Uncharacterized protein</fullName>
    </submittedName>
</protein>
<proteinExistence type="predicted"/>
<comment type="caution">
    <text evidence="1">The sequence shown here is derived from an EMBL/GenBank/DDBJ whole genome shotgun (WGS) entry which is preliminary data.</text>
</comment>
<dbReference type="AlphaFoldDB" id="A0A0F5K1Y5"/>
<dbReference type="EMBL" id="LAQU01000006">
    <property type="protein sequence ID" value="KKB64093.1"/>
    <property type="molecule type" value="Genomic_DNA"/>
</dbReference>
<name>A0A0F5K1Y5_9BURK</name>
<dbReference type="PATRIC" id="fig|28092.6.peg.1819"/>
<dbReference type="Proteomes" id="UP000033618">
    <property type="component" value="Unassembled WGS sequence"/>
</dbReference>
<gene>
    <name evidence="1" type="ORF">WM40_07670</name>
</gene>
<keyword evidence="2" id="KW-1185">Reference proteome</keyword>
<accession>A0A0F5K1Y5</accession>
<organism evidence="1 2">
    <name type="scientific">Robbsia andropogonis</name>
    <dbReference type="NCBI Taxonomy" id="28092"/>
    <lineage>
        <taxon>Bacteria</taxon>
        <taxon>Pseudomonadati</taxon>
        <taxon>Pseudomonadota</taxon>
        <taxon>Betaproteobacteria</taxon>
        <taxon>Burkholderiales</taxon>
        <taxon>Burkholderiaceae</taxon>
        <taxon>Robbsia</taxon>
    </lineage>
</organism>
<reference evidence="1 2" key="1">
    <citation type="submission" date="2015-03" db="EMBL/GenBank/DDBJ databases">
        <title>Draft Genome Sequence of Burkholderia andropogonis type strain ICMP2807, isolated from Sorghum bicolor.</title>
        <authorList>
            <person name="Lopes-Santos L."/>
            <person name="Castro D.B."/>
            <person name="Ottoboni L.M."/>
            <person name="Park D."/>
            <person name="Weirc B.S."/>
            <person name="Destefano S.A."/>
        </authorList>
    </citation>
    <scope>NUCLEOTIDE SEQUENCE [LARGE SCALE GENOMIC DNA]</scope>
    <source>
        <strain evidence="1 2">ICMP2807</strain>
    </source>
</reference>
<evidence type="ECO:0000313" key="1">
    <source>
        <dbReference type="EMBL" id="KKB64093.1"/>
    </source>
</evidence>